<dbReference type="RefSeq" id="WP_128249217.1">
    <property type="nucleotide sequence ID" value="NZ_CP034951.1"/>
</dbReference>
<dbReference type="EMBL" id="CP034951">
    <property type="protein sequence ID" value="QAA80822.1"/>
    <property type="molecule type" value="Genomic_DNA"/>
</dbReference>
<dbReference type="OrthoDB" id="1432209at2"/>
<dbReference type="KEGG" id="aev:EI546_03350"/>
<gene>
    <name evidence="1" type="ORF">EI546_03350</name>
</gene>
<protein>
    <submittedName>
        <fullName evidence="1">Uncharacterized protein</fullName>
    </submittedName>
</protein>
<keyword evidence="2" id="KW-1185">Reference proteome</keyword>
<dbReference type="Proteomes" id="UP000285517">
    <property type="component" value="Chromosome"/>
</dbReference>
<evidence type="ECO:0000313" key="1">
    <source>
        <dbReference type="EMBL" id="QAA80822.1"/>
    </source>
</evidence>
<proteinExistence type="predicted"/>
<dbReference type="AlphaFoldDB" id="A0A410G0L9"/>
<organism evidence="1 2">
    <name type="scientific">Aequorivita ciconiae</name>
    <dbReference type="NCBI Taxonomy" id="2494375"/>
    <lineage>
        <taxon>Bacteria</taxon>
        <taxon>Pseudomonadati</taxon>
        <taxon>Bacteroidota</taxon>
        <taxon>Flavobacteriia</taxon>
        <taxon>Flavobacteriales</taxon>
        <taxon>Flavobacteriaceae</taxon>
        <taxon>Aequorivita</taxon>
    </lineage>
</organism>
<name>A0A410G0L9_9FLAO</name>
<reference evidence="1 2" key="1">
    <citation type="submission" date="2019-01" db="EMBL/GenBank/DDBJ databases">
        <title>Complete genome sequencing of Aequorivita sp. H23M31.</title>
        <authorList>
            <person name="Bae J.-W."/>
        </authorList>
    </citation>
    <scope>NUCLEOTIDE SEQUENCE [LARGE SCALE GENOMIC DNA]</scope>
    <source>
        <strain evidence="1 2">H23M31</strain>
    </source>
</reference>
<evidence type="ECO:0000313" key="2">
    <source>
        <dbReference type="Proteomes" id="UP000285517"/>
    </source>
</evidence>
<sequence length="246" mass="28948">MNYKYYHGTSSIFLASIAEFGLGGINPNLKYKNLELLKYLSDQGEIHLTTNIEYLKSREPILAMARQTDLEIDIPNGNNIFFNYRHDGIYVAFTRERAAIYACANRYGSEILDYCIKLYKLLKIECKDFRLPADLNLFGIEKYLDYEQMPILVEAIGVKEEDLETENGREASHILNELREIIPTLSKRERFEKLQFINFKILKPTPPERLKFYEIEYSSHPKYLDFEWTMTKIEPDSNIFNRNTIP</sequence>
<accession>A0A410G0L9</accession>